<organism evidence="1 2">
    <name type="scientific">Dreissena polymorpha</name>
    <name type="common">Zebra mussel</name>
    <name type="synonym">Mytilus polymorpha</name>
    <dbReference type="NCBI Taxonomy" id="45954"/>
    <lineage>
        <taxon>Eukaryota</taxon>
        <taxon>Metazoa</taxon>
        <taxon>Spiralia</taxon>
        <taxon>Lophotrochozoa</taxon>
        <taxon>Mollusca</taxon>
        <taxon>Bivalvia</taxon>
        <taxon>Autobranchia</taxon>
        <taxon>Heteroconchia</taxon>
        <taxon>Euheterodonta</taxon>
        <taxon>Imparidentia</taxon>
        <taxon>Neoheterodontei</taxon>
        <taxon>Myida</taxon>
        <taxon>Dreissenoidea</taxon>
        <taxon>Dreissenidae</taxon>
        <taxon>Dreissena</taxon>
    </lineage>
</organism>
<gene>
    <name evidence="1" type="ORF">DPMN_191261</name>
</gene>
<proteinExistence type="predicted"/>
<dbReference type="Proteomes" id="UP000828390">
    <property type="component" value="Unassembled WGS sequence"/>
</dbReference>
<accession>A0A9D3XYB0</accession>
<name>A0A9D3XYB0_DREPO</name>
<reference evidence="1" key="1">
    <citation type="journal article" date="2019" name="bioRxiv">
        <title>The Genome of the Zebra Mussel, Dreissena polymorpha: A Resource for Invasive Species Research.</title>
        <authorList>
            <person name="McCartney M.A."/>
            <person name="Auch B."/>
            <person name="Kono T."/>
            <person name="Mallez S."/>
            <person name="Zhang Y."/>
            <person name="Obille A."/>
            <person name="Becker A."/>
            <person name="Abrahante J.E."/>
            <person name="Garbe J."/>
            <person name="Badalamenti J.P."/>
            <person name="Herman A."/>
            <person name="Mangelson H."/>
            <person name="Liachko I."/>
            <person name="Sullivan S."/>
            <person name="Sone E.D."/>
            <person name="Koren S."/>
            <person name="Silverstein K.A.T."/>
            <person name="Beckman K.B."/>
            <person name="Gohl D.M."/>
        </authorList>
    </citation>
    <scope>NUCLEOTIDE SEQUENCE</scope>
    <source>
        <strain evidence="1">Duluth1</strain>
        <tissue evidence="1">Whole animal</tissue>
    </source>
</reference>
<keyword evidence="2" id="KW-1185">Reference proteome</keyword>
<dbReference type="AlphaFoldDB" id="A0A9D3XYB0"/>
<comment type="caution">
    <text evidence="1">The sequence shown here is derived from an EMBL/GenBank/DDBJ whole genome shotgun (WGS) entry which is preliminary data.</text>
</comment>
<evidence type="ECO:0000313" key="2">
    <source>
        <dbReference type="Proteomes" id="UP000828390"/>
    </source>
</evidence>
<reference evidence="1" key="2">
    <citation type="submission" date="2020-11" db="EMBL/GenBank/DDBJ databases">
        <authorList>
            <person name="McCartney M.A."/>
            <person name="Auch B."/>
            <person name="Kono T."/>
            <person name="Mallez S."/>
            <person name="Becker A."/>
            <person name="Gohl D.M."/>
            <person name="Silverstein K.A.T."/>
            <person name="Koren S."/>
            <person name="Bechman K.B."/>
            <person name="Herman A."/>
            <person name="Abrahante J.E."/>
            <person name="Garbe J."/>
        </authorList>
    </citation>
    <scope>NUCLEOTIDE SEQUENCE</scope>
    <source>
        <strain evidence="1">Duluth1</strain>
        <tissue evidence="1">Whole animal</tissue>
    </source>
</reference>
<protein>
    <submittedName>
        <fullName evidence="1">Uncharacterized protein</fullName>
    </submittedName>
</protein>
<evidence type="ECO:0000313" key="1">
    <source>
        <dbReference type="EMBL" id="KAH3690589.1"/>
    </source>
</evidence>
<dbReference type="EMBL" id="JAIWYP010000060">
    <property type="protein sequence ID" value="KAH3690589.1"/>
    <property type="molecule type" value="Genomic_DNA"/>
</dbReference>
<sequence length="213" mass="24748">MPLTVYKWDGYLGFSRGHVSIALSDGTYISWWPEGRTKKIFCKPVVAKEHVHTTLQSDTAQFHRKPDICIQLDTTLEHDKQIKDWWTVLRAESRYDLFFHNCATVVYKALQTCYDVKALYTLKEVCTPDDIENISKIIYQNEVPLIKLDATETKQAGFSDSIKSYVEVLKRSGSEYQSLEVETEPKKSLKSVLKRMCCCYWFGPRKMCVLRQP</sequence>